<dbReference type="RefSeq" id="WP_114726883.1">
    <property type="nucleotide sequence ID" value="NZ_BJMI01000002.1"/>
</dbReference>
<dbReference type="PIRSF" id="PIRSF032025">
    <property type="entry name" value="UCP032025"/>
    <property type="match status" value="1"/>
</dbReference>
<gene>
    <name evidence="2" type="ORF">C7453_103211</name>
    <name evidence="1" type="ORF">HLH32_07410</name>
</gene>
<reference evidence="2 3" key="1">
    <citation type="submission" date="2018-07" db="EMBL/GenBank/DDBJ databases">
        <title>Genomic Encyclopedia of Type Strains, Phase IV (KMG-IV): sequencing the most valuable type-strain genomes for metagenomic binning, comparative biology and taxonomic classification.</title>
        <authorList>
            <person name="Goeker M."/>
        </authorList>
    </citation>
    <scope>NUCLEOTIDE SEQUENCE [LARGE SCALE GENOMIC DNA]</scope>
    <source>
        <strain evidence="2 3">DSM 5603</strain>
    </source>
</reference>
<sequence length="148" mass="16023">MLHLVKLAVGIASVEELAHRQRTMAEGAGDGLDGTRPSGHPWLRTRMFPRRASEILDGGSLYRVIGGLILCRQRVVEICPDTREDGVACALMVLAPEIVPVAPRPMRPFQGWRYLSPADAPPDLTASGGTGDMLPESLRRDLAGLCLI</sequence>
<dbReference type="Proteomes" id="UP000254958">
    <property type="component" value="Unassembled WGS sequence"/>
</dbReference>
<name>A0A370G6B3_GLULI</name>
<dbReference type="InterPro" id="IPR008320">
    <property type="entry name" value="UCP032025"/>
</dbReference>
<protein>
    <submittedName>
        <fullName evidence="1">DUF1489 domain-containing protein</fullName>
    </submittedName>
</protein>
<dbReference type="AlphaFoldDB" id="A0A370G6B3"/>
<comment type="caution">
    <text evidence="2">The sequence shown here is derived from an EMBL/GenBank/DDBJ whole genome shotgun (WGS) entry which is preliminary data.</text>
</comment>
<dbReference type="Pfam" id="PF07370">
    <property type="entry name" value="DUF1489"/>
    <property type="match status" value="1"/>
</dbReference>
<evidence type="ECO:0000313" key="2">
    <source>
        <dbReference type="EMBL" id="RDI38750.1"/>
    </source>
</evidence>
<evidence type="ECO:0000313" key="4">
    <source>
        <dbReference type="Proteomes" id="UP000562982"/>
    </source>
</evidence>
<organism evidence="2 3">
    <name type="scientific">Gluconacetobacter liquefaciens</name>
    <name type="common">Acetobacter liquefaciens</name>
    <dbReference type="NCBI Taxonomy" id="89584"/>
    <lineage>
        <taxon>Bacteria</taxon>
        <taxon>Pseudomonadati</taxon>
        <taxon>Pseudomonadota</taxon>
        <taxon>Alphaproteobacteria</taxon>
        <taxon>Acetobacterales</taxon>
        <taxon>Acetobacteraceae</taxon>
        <taxon>Gluconacetobacter</taxon>
    </lineage>
</organism>
<dbReference type="EMBL" id="QQAW01000003">
    <property type="protein sequence ID" value="RDI38750.1"/>
    <property type="molecule type" value="Genomic_DNA"/>
</dbReference>
<dbReference type="EMBL" id="JABEQI010000003">
    <property type="protein sequence ID" value="MBB2186214.1"/>
    <property type="molecule type" value="Genomic_DNA"/>
</dbReference>
<evidence type="ECO:0000313" key="1">
    <source>
        <dbReference type="EMBL" id="MBB2186214.1"/>
    </source>
</evidence>
<proteinExistence type="predicted"/>
<evidence type="ECO:0000313" key="3">
    <source>
        <dbReference type="Proteomes" id="UP000254958"/>
    </source>
</evidence>
<accession>A0A370G6B3</accession>
<dbReference type="Proteomes" id="UP000562982">
    <property type="component" value="Unassembled WGS sequence"/>
</dbReference>
<keyword evidence="3" id="KW-1185">Reference proteome</keyword>
<dbReference type="OrthoDB" id="9798292at2"/>
<reference evidence="1 4" key="2">
    <citation type="submission" date="2020-04" db="EMBL/GenBank/DDBJ databases">
        <title>Description of novel Gluconacetobacter.</title>
        <authorList>
            <person name="Sombolestani A."/>
        </authorList>
    </citation>
    <scope>NUCLEOTIDE SEQUENCE [LARGE SCALE GENOMIC DNA]</scope>
    <source>
        <strain evidence="1 4">LMG 1382</strain>
    </source>
</reference>